<organism evidence="6 7">
    <name type="scientific">Caldisalinibacter kiritimatiensis</name>
    <dbReference type="NCBI Taxonomy" id="1304284"/>
    <lineage>
        <taxon>Bacteria</taxon>
        <taxon>Bacillati</taxon>
        <taxon>Bacillota</taxon>
        <taxon>Tissierellia</taxon>
        <taxon>Tissierellales</taxon>
        <taxon>Thermohalobacteraceae</taxon>
        <taxon>Caldisalinibacter</taxon>
    </lineage>
</organism>
<dbReference type="PROSITE" id="PS50943">
    <property type="entry name" value="HTH_CROC1"/>
    <property type="match status" value="1"/>
</dbReference>
<dbReference type="STRING" id="1304284.L21TH_1119"/>
<dbReference type="SUPFAM" id="SSF53822">
    <property type="entry name" value="Periplasmic binding protein-like I"/>
    <property type="match status" value="1"/>
</dbReference>
<accession>R1AUK8</accession>
<evidence type="ECO:0000259" key="4">
    <source>
        <dbReference type="PROSITE" id="PS50932"/>
    </source>
</evidence>
<dbReference type="Pfam" id="PF13377">
    <property type="entry name" value="Peripla_BP_3"/>
    <property type="match status" value="1"/>
</dbReference>
<feature type="domain" description="HTH lacI-type" evidence="4">
    <location>
        <begin position="4"/>
        <end position="58"/>
    </location>
</feature>
<evidence type="ECO:0000313" key="7">
    <source>
        <dbReference type="Proteomes" id="UP000013378"/>
    </source>
</evidence>
<dbReference type="PANTHER" id="PTHR30146:SF149">
    <property type="entry name" value="HTH-TYPE TRANSCRIPTIONAL REGULATOR EBGR"/>
    <property type="match status" value="1"/>
</dbReference>
<feature type="domain" description="HTH cro/C1-type" evidence="5">
    <location>
        <begin position="2"/>
        <end position="48"/>
    </location>
</feature>
<dbReference type="PANTHER" id="PTHR30146">
    <property type="entry name" value="LACI-RELATED TRANSCRIPTIONAL REPRESSOR"/>
    <property type="match status" value="1"/>
</dbReference>
<dbReference type="InterPro" id="IPR028082">
    <property type="entry name" value="Peripla_BP_I"/>
</dbReference>
<keyword evidence="2" id="KW-0238">DNA-binding</keyword>
<dbReference type="SMART" id="SM00354">
    <property type="entry name" value="HTH_LACI"/>
    <property type="match status" value="1"/>
</dbReference>
<keyword evidence="1" id="KW-0805">Transcription regulation</keyword>
<sequence>MKKITIKEIAEMAGVSKATVSRVLNDSKYVSPEIYSRVMKVIEETGYKPSFIARSLVNKKTKVVGLLIPDISNPFYSELVKGMVEVANKYDYNILLCNSFFNQKKEMDFLKLLWEKEVEGIIFMTHEITNKHRKFFEKYTRPTVTVNRKFWGFDIPNVDIDNFLAGYDATEYLVKQNHHRIAIVRAPLSDETAGVERYEGYKKALEDYGIDFDEKLVKEGNFKADTGYKAMEDLLELDSPPTAVFCVNDEMACGVINCVVEKGLKVPEDISVVGFDDIPLASMFIPSITTIRQPIYDMGALSMELMYKMIKGEKVESKTYVLPHKLVVRQSTMKNE</sequence>
<evidence type="ECO:0000259" key="5">
    <source>
        <dbReference type="PROSITE" id="PS50943"/>
    </source>
</evidence>
<evidence type="ECO:0000313" key="6">
    <source>
        <dbReference type="EMBL" id="EOD00843.1"/>
    </source>
</evidence>
<comment type="caution">
    <text evidence="6">The sequence shown here is derived from an EMBL/GenBank/DDBJ whole genome shotgun (WGS) entry which is preliminary data.</text>
</comment>
<keyword evidence="7" id="KW-1185">Reference proteome</keyword>
<keyword evidence="3" id="KW-0804">Transcription</keyword>
<dbReference type="eggNOG" id="COG1609">
    <property type="taxonomic scope" value="Bacteria"/>
</dbReference>
<dbReference type="PRINTS" id="PR00036">
    <property type="entry name" value="HTHLACI"/>
</dbReference>
<protein>
    <submittedName>
        <fullName evidence="6">Transcriptional regulator</fullName>
    </submittedName>
</protein>
<dbReference type="Proteomes" id="UP000013378">
    <property type="component" value="Unassembled WGS sequence"/>
</dbReference>
<dbReference type="InterPro" id="IPR001387">
    <property type="entry name" value="Cro/C1-type_HTH"/>
</dbReference>
<dbReference type="PATRIC" id="fig|1304284.3.peg.1096"/>
<evidence type="ECO:0000256" key="1">
    <source>
        <dbReference type="ARBA" id="ARBA00023015"/>
    </source>
</evidence>
<dbReference type="InterPro" id="IPR046335">
    <property type="entry name" value="LacI/GalR-like_sensor"/>
</dbReference>
<dbReference type="GO" id="GO:0003700">
    <property type="term" value="F:DNA-binding transcription factor activity"/>
    <property type="evidence" value="ECO:0007669"/>
    <property type="project" value="TreeGrafter"/>
</dbReference>
<evidence type="ECO:0000256" key="3">
    <source>
        <dbReference type="ARBA" id="ARBA00023163"/>
    </source>
</evidence>
<dbReference type="RefSeq" id="WP_006311278.1">
    <property type="nucleotide sequence ID" value="NZ_ARZA01000111.1"/>
</dbReference>
<gene>
    <name evidence="6" type="ORF">L21TH_1119</name>
</gene>
<dbReference type="InterPro" id="IPR000843">
    <property type="entry name" value="HTH_LacI"/>
</dbReference>
<dbReference type="CDD" id="cd01392">
    <property type="entry name" value="HTH_LacI"/>
    <property type="match status" value="1"/>
</dbReference>
<dbReference type="Gene3D" id="1.10.260.40">
    <property type="entry name" value="lambda repressor-like DNA-binding domains"/>
    <property type="match status" value="1"/>
</dbReference>
<dbReference type="Pfam" id="PF00356">
    <property type="entry name" value="LacI"/>
    <property type="match status" value="1"/>
</dbReference>
<dbReference type="PROSITE" id="PS00356">
    <property type="entry name" value="HTH_LACI_1"/>
    <property type="match status" value="1"/>
</dbReference>
<dbReference type="AlphaFoldDB" id="R1AUK8"/>
<evidence type="ECO:0000256" key="2">
    <source>
        <dbReference type="ARBA" id="ARBA00023125"/>
    </source>
</evidence>
<dbReference type="CDD" id="cd19975">
    <property type="entry name" value="PBP1_CcpA-like"/>
    <property type="match status" value="1"/>
</dbReference>
<dbReference type="GO" id="GO:0000976">
    <property type="term" value="F:transcription cis-regulatory region binding"/>
    <property type="evidence" value="ECO:0007669"/>
    <property type="project" value="TreeGrafter"/>
</dbReference>
<dbReference type="Gene3D" id="3.40.50.2300">
    <property type="match status" value="2"/>
</dbReference>
<proteinExistence type="predicted"/>
<dbReference type="EMBL" id="ARZA01000111">
    <property type="protein sequence ID" value="EOD00843.1"/>
    <property type="molecule type" value="Genomic_DNA"/>
</dbReference>
<dbReference type="OrthoDB" id="9784962at2"/>
<reference evidence="6 7" key="1">
    <citation type="journal article" date="2015" name="Geomicrobiol. J.">
        <title>Caldisalinibacter kiritimatiensis gen. nov., sp. nov., a moderately thermohalophilic thiosulfate-reducing bacterium from a hypersaline microbial mat.</title>
        <authorList>
            <person name="Ben Hania W."/>
            <person name="Joseph M."/>
            <person name="Fiebig A."/>
            <person name="Bunk B."/>
            <person name="Klenk H.-P."/>
            <person name="Fardeau M.-L."/>
            <person name="Spring S."/>
        </authorList>
    </citation>
    <scope>NUCLEOTIDE SEQUENCE [LARGE SCALE GENOMIC DNA]</scope>
    <source>
        <strain evidence="6 7">L21-TH-D2</strain>
    </source>
</reference>
<dbReference type="InterPro" id="IPR010982">
    <property type="entry name" value="Lambda_DNA-bd_dom_sf"/>
</dbReference>
<dbReference type="SUPFAM" id="SSF47413">
    <property type="entry name" value="lambda repressor-like DNA-binding domains"/>
    <property type="match status" value="1"/>
</dbReference>
<dbReference type="PROSITE" id="PS50932">
    <property type="entry name" value="HTH_LACI_2"/>
    <property type="match status" value="1"/>
</dbReference>
<name>R1AUK8_9FIRM</name>